<dbReference type="Pfam" id="PF05193">
    <property type="entry name" value="Peptidase_M16_C"/>
    <property type="match status" value="1"/>
</dbReference>
<dbReference type="Proteomes" id="UP001619911">
    <property type="component" value="Unassembled WGS sequence"/>
</dbReference>
<dbReference type="SUPFAM" id="SSF63411">
    <property type="entry name" value="LuxS/MPP-like metallohydrolase"/>
    <property type="match status" value="2"/>
</dbReference>
<dbReference type="InterPro" id="IPR050361">
    <property type="entry name" value="MPP/UQCRC_Complex"/>
</dbReference>
<evidence type="ECO:0000313" key="3">
    <source>
        <dbReference type="Proteomes" id="UP001619911"/>
    </source>
</evidence>
<comment type="caution">
    <text evidence="2">The sequence shown here is derived from an EMBL/GenBank/DDBJ whole genome shotgun (WGS) entry which is preliminary data.</text>
</comment>
<evidence type="ECO:0000259" key="1">
    <source>
        <dbReference type="Pfam" id="PF05193"/>
    </source>
</evidence>
<dbReference type="PANTHER" id="PTHR11851:SF186">
    <property type="entry name" value="INACTIVE METALLOPROTEASE YMFF-RELATED"/>
    <property type="match status" value="1"/>
</dbReference>
<feature type="domain" description="Peptidase M16 C-terminal" evidence="1">
    <location>
        <begin position="190"/>
        <end position="358"/>
    </location>
</feature>
<proteinExistence type="predicted"/>
<accession>A0ABW8I766</accession>
<dbReference type="NCBIfam" id="NF047422">
    <property type="entry name" value="YfmF_fam"/>
    <property type="match status" value="1"/>
</dbReference>
<evidence type="ECO:0000313" key="2">
    <source>
        <dbReference type="EMBL" id="MFK2825054.1"/>
    </source>
</evidence>
<dbReference type="InterPro" id="IPR007863">
    <property type="entry name" value="Peptidase_M16_C"/>
</dbReference>
<protein>
    <submittedName>
        <fullName evidence="2">Pitrilysin family protein</fullName>
    </submittedName>
</protein>
<sequence>MTLINENIIKKKGYNLHIVQTDKYKTNTIVWRMKAPLEKETVTKRALLPYVLQSGTEKYPTSTDLRSYLDELYGASFYVDLAKKGNFHIMTFSMEVANEKFLKGGEPLLEKALQCLNEILQKPNAENGEFNQDIVQDEKRNLKQRIESIYDDKMRFASARLLEEMYKGDPYALQANGTLEEVDQINGAGLYSYYEQAFAQDEMDLYIVGDVEADHVEKMVDHLFQFNSRTPLPSKAAEASSSPMEPKEIKEQQDINQGKLHIGYRTHTTFGDEDYFALQLFNGIFGGFSHSKLFMNVREKESLAYYAASRLESHKGFLMVLSGIDSKNYSKAVEIIGQQLAAMKNGDISEDELLQTKAVIRNQVLETLDTARGVIEMLYHNVVAHKEVAIDDWLEAIERMTIEEIKAAAAKVELDTVYFLSGMEGE</sequence>
<dbReference type="PANTHER" id="PTHR11851">
    <property type="entry name" value="METALLOPROTEASE"/>
    <property type="match status" value="1"/>
</dbReference>
<organism evidence="2 3">
    <name type="scientific">Bacillus lumedeiriae</name>
    <dbReference type="NCBI Taxonomy" id="3058829"/>
    <lineage>
        <taxon>Bacteria</taxon>
        <taxon>Bacillati</taxon>
        <taxon>Bacillota</taxon>
        <taxon>Bacilli</taxon>
        <taxon>Bacillales</taxon>
        <taxon>Bacillaceae</taxon>
        <taxon>Bacillus</taxon>
    </lineage>
</organism>
<keyword evidence="3" id="KW-1185">Reference proteome</keyword>
<dbReference type="InterPro" id="IPR011249">
    <property type="entry name" value="Metalloenz_LuxS/M16"/>
</dbReference>
<reference evidence="2 3" key="1">
    <citation type="submission" date="2023-07" db="EMBL/GenBank/DDBJ databases">
        <title>Bacillus lucianemedeirus sp. nov, a new species isolated from an immunobiological production facility.</title>
        <authorList>
            <person name="Costa L.V."/>
            <person name="Miranda R.V.S.L."/>
            <person name="Brandao M.L.L."/>
            <person name="Reis C.M.F."/>
            <person name="Frazao A.M."/>
            <person name="Cruz F.V."/>
            <person name="Baio P.V.P."/>
            <person name="Veras J.F.C."/>
            <person name="Ramos J.N."/>
            <person name="Vieira V."/>
        </authorList>
    </citation>
    <scope>NUCLEOTIDE SEQUENCE [LARGE SCALE GENOMIC DNA]</scope>
    <source>
        <strain evidence="2 3">B190/17</strain>
    </source>
</reference>
<dbReference type="EMBL" id="JAUIYO010000002">
    <property type="protein sequence ID" value="MFK2825054.1"/>
    <property type="molecule type" value="Genomic_DNA"/>
</dbReference>
<name>A0ABW8I766_9BACI</name>
<gene>
    <name evidence="2" type="ORF">QYG89_05050</name>
</gene>
<dbReference type="Gene3D" id="3.30.830.10">
    <property type="entry name" value="Metalloenzyme, LuxS/M16 peptidase-like"/>
    <property type="match status" value="2"/>
</dbReference>
<dbReference type="RefSeq" id="WP_404315217.1">
    <property type="nucleotide sequence ID" value="NZ_JAUIYO010000002.1"/>
</dbReference>